<gene>
    <name evidence="1" type="ORF">S06H3_46908</name>
</gene>
<reference evidence="1" key="1">
    <citation type="journal article" date="2014" name="Front. Microbiol.">
        <title>High frequency of phylogenetically diverse reductive dehalogenase-homologous genes in deep subseafloor sedimentary metagenomes.</title>
        <authorList>
            <person name="Kawai M."/>
            <person name="Futagami T."/>
            <person name="Toyoda A."/>
            <person name="Takaki Y."/>
            <person name="Nishi S."/>
            <person name="Hori S."/>
            <person name="Arai W."/>
            <person name="Tsubouchi T."/>
            <person name="Morono Y."/>
            <person name="Uchiyama I."/>
            <person name="Ito T."/>
            <person name="Fujiyama A."/>
            <person name="Inagaki F."/>
            <person name="Takami H."/>
        </authorList>
    </citation>
    <scope>NUCLEOTIDE SEQUENCE</scope>
    <source>
        <strain evidence="1">Expedition CK06-06</strain>
    </source>
</reference>
<dbReference type="EMBL" id="BARV01029414">
    <property type="protein sequence ID" value="GAI44528.1"/>
    <property type="molecule type" value="Genomic_DNA"/>
</dbReference>
<comment type="caution">
    <text evidence="1">The sequence shown here is derived from an EMBL/GenBank/DDBJ whole genome shotgun (WGS) entry which is preliminary data.</text>
</comment>
<evidence type="ECO:0000313" key="1">
    <source>
        <dbReference type="EMBL" id="GAI44528.1"/>
    </source>
</evidence>
<organism evidence="1">
    <name type="scientific">marine sediment metagenome</name>
    <dbReference type="NCBI Taxonomy" id="412755"/>
    <lineage>
        <taxon>unclassified sequences</taxon>
        <taxon>metagenomes</taxon>
        <taxon>ecological metagenomes</taxon>
    </lineage>
</organism>
<sequence>LVRNILDEHIYVIIYTNGYHNKLVTNGGAV</sequence>
<name>X1NLR7_9ZZZZ</name>
<protein>
    <submittedName>
        <fullName evidence="1">Uncharacterized protein</fullName>
    </submittedName>
</protein>
<dbReference type="AlphaFoldDB" id="X1NLR7"/>
<feature type="non-terminal residue" evidence="1">
    <location>
        <position position="1"/>
    </location>
</feature>
<proteinExistence type="predicted"/>
<accession>X1NLR7</accession>